<feature type="region of interest" description="Disordered" evidence="1">
    <location>
        <begin position="1"/>
        <end position="44"/>
    </location>
</feature>
<organism evidence="2 3">
    <name type="scientific">Phascolarctos cinereus</name>
    <name type="common">Koala</name>
    <dbReference type="NCBI Taxonomy" id="38626"/>
    <lineage>
        <taxon>Eukaryota</taxon>
        <taxon>Metazoa</taxon>
        <taxon>Chordata</taxon>
        <taxon>Craniata</taxon>
        <taxon>Vertebrata</taxon>
        <taxon>Euteleostomi</taxon>
        <taxon>Mammalia</taxon>
        <taxon>Metatheria</taxon>
        <taxon>Diprotodontia</taxon>
        <taxon>Phascolarctidae</taxon>
        <taxon>Phascolarctos</taxon>
    </lineage>
</organism>
<dbReference type="GO" id="GO:0045143">
    <property type="term" value="P:homologous chromosome segregation"/>
    <property type="evidence" value="ECO:0007669"/>
    <property type="project" value="TreeGrafter"/>
</dbReference>
<dbReference type="RefSeq" id="XP_020846820.1">
    <property type="nucleotide sequence ID" value="XM_020991161.1"/>
</dbReference>
<dbReference type="Proteomes" id="UP000515140">
    <property type="component" value="Unplaced"/>
</dbReference>
<dbReference type="AlphaFoldDB" id="A0A6P5KMI0"/>
<dbReference type="KEGG" id="pcw:110211711"/>
<name>A0A6P5KMI0_PHACI</name>
<proteinExistence type="predicted"/>
<dbReference type="GO" id="GO:0051754">
    <property type="term" value="P:meiotic sister chromatid cohesion, centromeric"/>
    <property type="evidence" value="ECO:0007669"/>
    <property type="project" value="InterPro"/>
</dbReference>
<dbReference type="PANTHER" id="PTHR38006:SF1">
    <property type="entry name" value="MEIOSIS-SPECIFIC KINETOCHORE PROTEIN"/>
    <property type="match status" value="1"/>
</dbReference>
<evidence type="ECO:0000313" key="3">
    <source>
        <dbReference type="RefSeq" id="XP_020846820.1"/>
    </source>
</evidence>
<feature type="region of interest" description="Disordered" evidence="1">
    <location>
        <begin position="224"/>
        <end position="250"/>
    </location>
</feature>
<feature type="compositionally biased region" description="Acidic residues" evidence="1">
    <location>
        <begin position="107"/>
        <end position="117"/>
    </location>
</feature>
<dbReference type="GO" id="GO:0000776">
    <property type="term" value="C:kinetochore"/>
    <property type="evidence" value="ECO:0007669"/>
    <property type="project" value="InterPro"/>
</dbReference>
<dbReference type="InterPro" id="IPR034545">
    <property type="entry name" value="Meikin"/>
</dbReference>
<keyword evidence="2" id="KW-1185">Reference proteome</keyword>
<gene>
    <name evidence="3" type="primary">MEIKIN</name>
</gene>
<accession>A0A6P5KMI0</accession>
<dbReference type="FunCoup" id="A0A6P5KMI0">
    <property type="interactions" value="20"/>
</dbReference>
<dbReference type="GO" id="GO:0007060">
    <property type="term" value="P:male meiosis chromosome segregation"/>
    <property type="evidence" value="ECO:0007669"/>
    <property type="project" value="TreeGrafter"/>
</dbReference>
<protein>
    <submittedName>
        <fullName evidence="3">Meiosis-specific kinetochore protein isoform X1</fullName>
    </submittedName>
</protein>
<dbReference type="InParanoid" id="A0A6P5KMI0"/>
<reference evidence="3" key="1">
    <citation type="submission" date="2025-08" db="UniProtKB">
        <authorList>
            <consortium name="RefSeq"/>
        </authorList>
    </citation>
    <scope>IDENTIFICATION</scope>
    <source>
        <tissue evidence="3">Spleen</tissue>
    </source>
</reference>
<evidence type="ECO:0000256" key="1">
    <source>
        <dbReference type="SAM" id="MobiDB-lite"/>
    </source>
</evidence>
<dbReference type="CTD" id="728637"/>
<feature type="region of interest" description="Disordered" evidence="1">
    <location>
        <begin position="82"/>
        <end position="125"/>
    </location>
</feature>
<dbReference type="GO" id="GO:0016321">
    <property type="term" value="P:female meiosis chromosome segregation"/>
    <property type="evidence" value="ECO:0007669"/>
    <property type="project" value="TreeGrafter"/>
</dbReference>
<dbReference type="GO" id="GO:0010789">
    <property type="term" value="P:meiotic sister chromatid cohesion involved in meiosis I"/>
    <property type="evidence" value="ECO:0007669"/>
    <property type="project" value="TreeGrafter"/>
</dbReference>
<feature type="compositionally biased region" description="Polar residues" evidence="1">
    <location>
        <begin position="82"/>
        <end position="104"/>
    </location>
</feature>
<dbReference type="PANTHER" id="PTHR38006">
    <property type="entry name" value="MEIOSIS-SPECIFIC KINETOCHORE PROTEIN"/>
    <property type="match status" value="1"/>
</dbReference>
<evidence type="ECO:0000313" key="2">
    <source>
        <dbReference type="Proteomes" id="UP000515140"/>
    </source>
</evidence>
<dbReference type="GeneID" id="110211711"/>
<sequence>MWPQHTYGRRPRRPGGRLNGTPPPPGPSRGLPEPQPRDALVRGSKGKLQMKILPMLKENVEATQLHESPTTKNSMQLNVAHQKNLQKSHTNEASKSTNTLTPKESMTDDDPQAESDTDNTQISSGITSSSEISFSLLKFSDTNFYIETTSFEDSLSSFPSPEVFRGEEFLDINNSTTEDYLKFKTSAFLHTSRAAAIENMQQFSNLSAILDNSTCKILPEREKTPEVKTKQTNSSVSAGKKNRGFLTSSPSAETGKFEINLSPVQKLSSEGELNPNTSKYIYSDEIVPASSSEEEKDSWEAQCTASEICCIIKSSPRNRCTEMFHCYPKGASKGVINEPVDKERLKTRGRMNTIENINTQWREEQTNSSFTIGEKNMGSLGSFPSTETGKFKAPYLTSEMCCVVRTSPQIRYTEMPCSPPKGMCKDMVKKQVDKEKLKTKGRVDTIEGTSNQWREEVMESRAQVERAVTAKVSCAISEVCCIVKTSPRMKRMKMPCCPPKRVPKDIIMTDEYDDSLSLPFKISI</sequence>